<dbReference type="EMBL" id="JAMYXC010000319">
    <property type="protein sequence ID" value="MCP1170626.1"/>
    <property type="molecule type" value="Genomic_DNA"/>
</dbReference>
<reference evidence="1" key="1">
    <citation type="submission" date="2022-06" db="EMBL/GenBank/DDBJ databases">
        <title>Limimaricola sediminis sp. nov., isolated from an intertidal sediment.</title>
        <authorList>
            <person name="Shao X."/>
        </authorList>
    </citation>
    <scope>NUCLEOTIDE SEQUENCE</scope>
    <source>
        <strain evidence="1">ASW11-118</strain>
    </source>
</reference>
<accession>A0A9X2JTC7</accession>
<dbReference type="AlphaFoldDB" id="A0A9X2JTC7"/>
<evidence type="ECO:0000313" key="2">
    <source>
        <dbReference type="Proteomes" id="UP001139477"/>
    </source>
</evidence>
<proteinExistence type="predicted"/>
<dbReference type="Proteomes" id="UP001139477">
    <property type="component" value="Unassembled WGS sequence"/>
</dbReference>
<gene>
    <name evidence="1" type="ORF">NHG85_19155</name>
</gene>
<dbReference type="Gene3D" id="3.20.19.10">
    <property type="entry name" value="Aconitase, domain 4"/>
    <property type="match status" value="1"/>
</dbReference>
<name>A0A9X2JTC7_9RHOB</name>
<organism evidence="1 2">
    <name type="scientific">Limimaricola litoreus</name>
    <dbReference type="NCBI Taxonomy" id="2955316"/>
    <lineage>
        <taxon>Bacteria</taxon>
        <taxon>Pseudomonadati</taxon>
        <taxon>Pseudomonadota</taxon>
        <taxon>Alphaproteobacteria</taxon>
        <taxon>Rhodobacterales</taxon>
        <taxon>Paracoccaceae</taxon>
        <taxon>Limimaricola</taxon>
    </lineage>
</organism>
<dbReference type="RefSeq" id="WP_253335343.1">
    <property type="nucleotide sequence ID" value="NZ_JAMYXC010000319.1"/>
</dbReference>
<comment type="caution">
    <text evidence="1">The sequence shown here is derived from an EMBL/GenBank/DDBJ whole genome shotgun (WGS) entry which is preliminary data.</text>
</comment>
<dbReference type="SUPFAM" id="SSF52016">
    <property type="entry name" value="LeuD/IlvD-like"/>
    <property type="match status" value="1"/>
</dbReference>
<evidence type="ECO:0000313" key="1">
    <source>
        <dbReference type="EMBL" id="MCP1170626.1"/>
    </source>
</evidence>
<keyword evidence="2" id="KW-1185">Reference proteome</keyword>
<dbReference type="InterPro" id="IPR015928">
    <property type="entry name" value="Aconitase/3IPM_dehydase_swvl"/>
</dbReference>
<sequence length="180" mass="19277">MNWVFRGRAHKFGDGVPLDNGFIPFRLAIGRVTDPQKLIPHLFEDVRSGFADAATAGDVIIGGTDFASGKPHAQGFIALQAMGIGMICESMPYNSLRAGVSSGLAFLTGCMGVSDMFEDGDGIEVDFSMGRVENLSSGESRSFPPLDSSLREIIDAGGSKGVLRRWWSEKQPVTMSGDMP</sequence>
<protein>
    <submittedName>
        <fullName evidence="1">Uncharacterized protein</fullName>
    </submittedName>
</protein>